<comment type="caution">
    <text evidence="2">The sequence shown here is derived from an EMBL/GenBank/DDBJ whole genome shotgun (WGS) entry which is preliminary data.</text>
</comment>
<dbReference type="AlphaFoldDB" id="A0AAW4YPJ0"/>
<dbReference type="PROSITE" id="PS51186">
    <property type="entry name" value="GNAT"/>
    <property type="match status" value="1"/>
</dbReference>
<gene>
    <name evidence="2" type="ORF">HOP61_03355</name>
</gene>
<evidence type="ECO:0000259" key="1">
    <source>
        <dbReference type="PROSITE" id="PS51186"/>
    </source>
</evidence>
<dbReference type="EMBL" id="JABFTS010000001">
    <property type="protein sequence ID" value="MCE8050329.1"/>
    <property type="molecule type" value="Genomic_DNA"/>
</dbReference>
<organism evidence="2 3">
    <name type="scientific">Billgrantia desiderata</name>
    <dbReference type="NCBI Taxonomy" id="52021"/>
    <lineage>
        <taxon>Bacteria</taxon>
        <taxon>Pseudomonadati</taxon>
        <taxon>Pseudomonadota</taxon>
        <taxon>Gammaproteobacteria</taxon>
        <taxon>Oceanospirillales</taxon>
        <taxon>Halomonadaceae</taxon>
        <taxon>Billgrantia</taxon>
    </lineage>
</organism>
<dbReference type="InterPro" id="IPR016181">
    <property type="entry name" value="Acyl_CoA_acyltransferase"/>
</dbReference>
<name>A0AAW4YPJ0_9GAMM</name>
<evidence type="ECO:0000313" key="3">
    <source>
        <dbReference type="Proteomes" id="UP001320178"/>
    </source>
</evidence>
<dbReference type="SUPFAM" id="SSF55729">
    <property type="entry name" value="Acyl-CoA N-acyltransferases (Nat)"/>
    <property type="match status" value="1"/>
</dbReference>
<dbReference type="Gene3D" id="3.40.630.30">
    <property type="match status" value="1"/>
</dbReference>
<dbReference type="InterPro" id="IPR000182">
    <property type="entry name" value="GNAT_dom"/>
</dbReference>
<reference evidence="2" key="2">
    <citation type="journal article" date="2021" name="Front. Microbiol.">
        <title>Aerobic Denitrification and Heterotrophic Sulfur Oxidation in the Genus Halomonas Revealed by Six Novel Species Characterizations and Genome-Based Analysis.</title>
        <authorList>
            <person name="Wang L."/>
            <person name="Shao Z."/>
        </authorList>
    </citation>
    <scope>NUCLEOTIDE SEQUENCE</scope>
    <source>
        <strain evidence="2">MCCC 1A05776</strain>
    </source>
</reference>
<dbReference type="Pfam" id="PF00583">
    <property type="entry name" value="Acetyltransf_1"/>
    <property type="match status" value="1"/>
</dbReference>
<accession>A0AAW4YPJ0</accession>
<dbReference type="Proteomes" id="UP001320178">
    <property type="component" value="Unassembled WGS sequence"/>
</dbReference>
<evidence type="ECO:0000313" key="2">
    <source>
        <dbReference type="EMBL" id="MCE8050329.1"/>
    </source>
</evidence>
<proteinExistence type="predicted"/>
<reference evidence="2" key="1">
    <citation type="submission" date="2020-05" db="EMBL/GenBank/DDBJ databases">
        <authorList>
            <person name="Wang L."/>
            <person name="Shao Z."/>
        </authorList>
    </citation>
    <scope>NUCLEOTIDE SEQUENCE</scope>
    <source>
        <strain evidence="2">MCCC 1A05776</strain>
    </source>
</reference>
<protein>
    <submittedName>
        <fullName evidence="2">GNAT family N-acetyltransferase</fullName>
    </submittedName>
</protein>
<sequence>MSVRQATAADASPMGAILNPIIAAGGTTAIERHLTDAEIAEWFITGEHCLACSVAEDDTGRMLGFQALVHQAELPEHWADIATFACSPPRPSGVGVALFGATLQQAADAGIRCINATIRADNVNGLAYYTRLGFETYDVSPGVPLKNGTPVDRLHKRFLLQP</sequence>
<feature type="domain" description="N-acetyltransferase" evidence="1">
    <location>
        <begin position="1"/>
        <end position="161"/>
    </location>
</feature>
<dbReference type="GO" id="GO:0016747">
    <property type="term" value="F:acyltransferase activity, transferring groups other than amino-acyl groups"/>
    <property type="evidence" value="ECO:0007669"/>
    <property type="project" value="InterPro"/>
</dbReference>